<dbReference type="SMART" id="SM00450">
    <property type="entry name" value="RHOD"/>
    <property type="match status" value="1"/>
</dbReference>
<name>A0A645FGU0_9ZZZZ</name>
<feature type="domain" description="Rhodanese" evidence="1">
    <location>
        <begin position="151"/>
        <end position="239"/>
    </location>
</feature>
<reference evidence="2" key="1">
    <citation type="submission" date="2019-08" db="EMBL/GenBank/DDBJ databases">
        <authorList>
            <person name="Kucharzyk K."/>
            <person name="Murdoch R.W."/>
            <person name="Higgins S."/>
            <person name="Loffler F."/>
        </authorList>
    </citation>
    <scope>NUCLEOTIDE SEQUENCE</scope>
</reference>
<dbReference type="InterPro" id="IPR050229">
    <property type="entry name" value="GlpE_sulfurtransferase"/>
</dbReference>
<gene>
    <name evidence="2" type="primary">cdr_39</name>
    <name evidence="2" type="ORF">SDC9_159011</name>
</gene>
<dbReference type="GO" id="GO:0050451">
    <property type="term" value="F:CoA-disulfide reductase (NADPH) activity"/>
    <property type="evidence" value="ECO:0007669"/>
    <property type="project" value="UniProtKB-EC"/>
</dbReference>
<dbReference type="AlphaFoldDB" id="A0A645FGU0"/>
<dbReference type="SUPFAM" id="SSF55424">
    <property type="entry name" value="FAD/NAD-linked reductases, dimerisation (C-terminal) domain"/>
    <property type="match status" value="1"/>
</dbReference>
<dbReference type="InterPro" id="IPR001763">
    <property type="entry name" value="Rhodanese-like_dom"/>
</dbReference>
<dbReference type="PANTHER" id="PTHR43031:SF1">
    <property type="entry name" value="PYRIDINE NUCLEOTIDE-DISULPHIDE OXIDOREDUCTASE"/>
    <property type="match status" value="1"/>
</dbReference>
<comment type="caution">
    <text evidence="2">The sequence shown here is derived from an EMBL/GenBank/DDBJ whole genome shotgun (WGS) entry which is preliminary data.</text>
</comment>
<organism evidence="2">
    <name type="scientific">bioreactor metagenome</name>
    <dbReference type="NCBI Taxonomy" id="1076179"/>
    <lineage>
        <taxon>unclassified sequences</taxon>
        <taxon>metagenomes</taxon>
        <taxon>ecological metagenomes</taxon>
    </lineage>
</organism>
<dbReference type="EMBL" id="VSSQ01057946">
    <property type="protein sequence ID" value="MPN11704.1"/>
    <property type="molecule type" value="Genomic_DNA"/>
</dbReference>
<dbReference type="EC" id="1.8.1.14" evidence="2"/>
<dbReference type="Gene3D" id="3.50.50.60">
    <property type="entry name" value="FAD/NAD(P)-binding domain"/>
    <property type="match status" value="1"/>
</dbReference>
<dbReference type="InterPro" id="IPR036873">
    <property type="entry name" value="Rhodanese-like_dom_sf"/>
</dbReference>
<dbReference type="PROSITE" id="PS50206">
    <property type="entry name" value="RHODANESE_3"/>
    <property type="match status" value="1"/>
</dbReference>
<accession>A0A645FGU0</accession>
<dbReference type="InterPro" id="IPR004099">
    <property type="entry name" value="Pyr_nucl-diS_OxRdtase_dimer"/>
</dbReference>
<evidence type="ECO:0000313" key="2">
    <source>
        <dbReference type="EMBL" id="MPN11704.1"/>
    </source>
</evidence>
<dbReference type="InterPro" id="IPR036188">
    <property type="entry name" value="FAD/NAD-bd_sf"/>
</dbReference>
<protein>
    <submittedName>
        <fullName evidence="2">Coenzyme A disulfide reductase</fullName>
        <ecNumber evidence="2">1.8.1.14</ecNumber>
    </submittedName>
</protein>
<dbReference type="Pfam" id="PF00581">
    <property type="entry name" value="Rhodanese"/>
    <property type="match status" value="1"/>
</dbReference>
<dbReference type="InterPro" id="IPR016156">
    <property type="entry name" value="FAD/NAD-linked_Rdtase_dimer_sf"/>
</dbReference>
<keyword evidence="2" id="KW-0560">Oxidoreductase</keyword>
<proteinExistence type="predicted"/>
<evidence type="ECO:0000259" key="1">
    <source>
        <dbReference type="PROSITE" id="PS50206"/>
    </source>
</evidence>
<sequence>MVHDNISRYKGTIGTGIAKIFKLTAATTGANERTLQRFGIDYLTSITHSGSHAGYYPGAKPLSVKILYSPVTGKLLGGQVVGYGGVDKRIDTIATIIGLGGSIHDLTEIEHAYAPPFSSAKDPVNMAGFVADNILKGKLRVVTWEEADNFNPERDFLLDVRSKQECVHEMINGAVNIPLEDLRFRLDEIPTDKRIIIYCAVGMRGYLAYRILSQNDYQEVFNLSGGYLSYFYAKTDQNNRLS</sequence>
<dbReference type="SUPFAM" id="SSF52821">
    <property type="entry name" value="Rhodanese/Cell cycle control phosphatase"/>
    <property type="match status" value="1"/>
</dbReference>
<dbReference type="Pfam" id="PF02852">
    <property type="entry name" value="Pyr_redox_dim"/>
    <property type="match status" value="1"/>
</dbReference>
<dbReference type="PANTHER" id="PTHR43031">
    <property type="entry name" value="FAD-DEPENDENT OXIDOREDUCTASE"/>
    <property type="match status" value="1"/>
</dbReference>
<dbReference type="Gene3D" id="3.40.250.10">
    <property type="entry name" value="Rhodanese-like domain"/>
    <property type="match status" value="1"/>
</dbReference>